<reference evidence="3 4" key="1">
    <citation type="submission" date="2018-07" db="EMBL/GenBank/DDBJ databases">
        <title>Venubactetium sediminum gen. nov., sp. nov., isolated from a marine solar saltern.</title>
        <authorList>
            <person name="Wang S."/>
        </authorList>
    </citation>
    <scope>NUCLEOTIDE SEQUENCE [LARGE SCALE GENOMIC DNA]</scope>
    <source>
        <strain evidence="3 4">WD2A32</strain>
    </source>
</reference>
<evidence type="ECO:0000313" key="3">
    <source>
        <dbReference type="EMBL" id="RDD62241.1"/>
    </source>
</evidence>
<dbReference type="InterPro" id="IPR001296">
    <property type="entry name" value="Glyco_trans_1"/>
</dbReference>
<gene>
    <name evidence="3" type="ORF">DRB17_08390</name>
</gene>
<organism evidence="3 4">
    <name type="scientific">Ferruginivarius sediminum</name>
    <dbReference type="NCBI Taxonomy" id="2661937"/>
    <lineage>
        <taxon>Bacteria</taxon>
        <taxon>Pseudomonadati</taxon>
        <taxon>Pseudomonadota</taxon>
        <taxon>Alphaproteobacteria</taxon>
        <taxon>Rhodospirillales</taxon>
        <taxon>Rhodospirillaceae</taxon>
        <taxon>Ferruginivarius</taxon>
    </lineage>
</organism>
<evidence type="ECO:0000313" key="4">
    <source>
        <dbReference type="Proteomes" id="UP000253941"/>
    </source>
</evidence>
<dbReference type="AlphaFoldDB" id="A0A369TA83"/>
<evidence type="ECO:0000259" key="1">
    <source>
        <dbReference type="Pfam" id="PF00534"/>
    </source>
</evidence>
<dbReference type="Proteomes" id="UP000253941">
    <property type="component" value="Unassembled WGS sequence"/>
</dbReference>
<dbReference type="CDD" id="cd03811">
    <property type="entry name" value="GT4_GT28_WabH-like"/>
    <property type="match status" value="1"/>
</dbReference>
<feature type="domain" description="Glycosyltransferase subfamily 4-like N-terminal" evidence="2">
    <location>
        <begin position="30"/>
        <end position="194"/>
    </location>
</feature>
<feature type="domain" description="Glycosyl transferase family 1" evidence="1">
    <location>
        <begin position="212"/>
        <end position="370"/>
    </location>
</feature>
<sequence length="398" mass="42740">MASALPRSDGPLRFAILLSPVGVYGRERLLLGVARRLLELGHTVDILLPAPREVLGDGLPEGARFVCLDRWWMRVPGRRRRSKHRTYLSTPLVAGYLRKTRPDALLSGSIPPNLAALLARRMAGSATRVVLRQSNVIRIAGDARYGQVQRQLRDPVVRTLYRGADRVIAVSHGVADNVVAATGLPAARVCTVQAGVAEAVPTLARETPDHPWLAPGEPPVVLNVGRLVAQKDHATLLRAFARVRERREVRLIVLGPDGPARAELDALIAELGLSDCVDLAGFNANPYAFMARAGVFVLSSTFEGMPNALLEALACGCPVVSTDCPSGPREILDDGAYGRLVPMRDPAALAEAIEATLDERSDREALRARAAAFGVDRAVAGYVEALLEAAGAGRRPRD</sequence>
<dbReference type="Pfam" id="PF00534">
    <property type="entry name" value="Glycos_transf_1"/>
    <property type="match status" value="1"/>
</dbReference>
<dbReference type="EMBL" id="QPMH01000006">
    <property type="protein sequence ID" value="RDD62241.1"/>
    <property type="molecule type" value="Genomic_DNA"/>
</dbReference>
<protein>
    <submittedName>
        <fullName evidence="3">Glycosyltransferase</fullName>
    </submittedName>
</protein>
<dbReference type="SUPFAM" id="SSF53756">
    <property type="entry name" value="UDP-Glycosyltransferase/glycogen phosphorylase"/>
    <property type="match status" value="1"/>
</dbReference>
<keyword evidence="3" id="KW-0808">Transferase</keyword>
<dbReference type="PANTHER" id="PTHR12526">
    <property type="entry name" value="GLYCOSYLTRANSFERASE"/>
    <property type="match status" value="1"/>
</dbReference>
<dbReference type="Pfam" id="PF13579">
    <property type="entry name" value="Glyco_trans_4_4"/>
    <property type="match status" value="1"/>
</dbReference>
<comment type="caution">
    <text evidence="3">The sequence shown here is derived from an EMBL/GenBank/DDBJ whole genome shotgun (WGS) entry which is preliminary data.</text>
</comment>
<accession>A0A369TA83</accession>
<evidence type="ECO:0000259" key="2">
    <source>
        <dbReference type="Pfam" id="PF13579"/>
    </source>
</evidence>
<dbReference type="Gene3D" id="3.40.50.2000">
    <property type="entry name" value="Glycogen Phosphorylase B"/>
    <property type="match status" value="2"/>
</dbReference>
<dbReference type="GO" id="GO:0016757">
    <property type="term" value="F:glycosyltransferase activity"/>
    <property type="evidence" value="ECO:0007669"/>
    <property type="project" value="InterPro"/>
</dbReference>
<dbReference type="PANTHER" id="PTHR12526:SF636">
    <property type="entry name" value="BLL3647 PROTEIN"/>
    <property type="match status" value="1"/>
</dbReference>
<name>A0A369TA83_9PROT</name>
<keyword evidence="4" id="KW-1185">Reference proteome</keyword>
<proteinExistence type="predicted"/>
<dbReference type="InterPro" id="IPR028098">
    <property type="entry name" value="Glyco_trans_4-like_N"/>
</dbReference>
<dbReference type="RefSeq" id="WP_114581755.1">
    <property type="nucleotide sequence ID" value="NZ_QPMH01000006.1"/>
</dbReference>